<protein>
    <submittedName>
        <fullName evidence="1">Uncharacterized protein</fullName>
    </submittedName>
</protein>
<sequence length="88" mass="10015">MHGKSGSFASQNLRFRNAKTQLPFFNKIIFTKYCCPVKINRKLCISLSIGIPAVLLIQGLGFQFQTVSIIKCTYFDKKRPIITDNSKK</sequence>
<organism evidence="1 2">
    <name type="scientific">Prevotella intermedia</name>
    <dbReference type="NCBI Taxonomy" id="28131"/>
    <lineage>
        <taxon>Bacteria</taxon>
        <taxon>Pseudomonadati</taxon>
        <taxon>Bacteroidota</taxon>
        <taxon>Bacteroidia</taxon>
        <taxon>Bacteroidales</taxon>
        <taxon>Prevotellaceae</taxon>
        <taxon>Prevotella</taxon>
    </lineage>
</organism>
<keyword evidence="2" id="KW-1185">Reference proteome</keyword>
<gene>
    <name evidence="1" type="ORF">D2S45_06115</name>
</gene>
<proteinExistence type="predicted"/>
<dbReference type="Proteomes" id="UP000283868">
    <property type="component" value="Unassembled WGS sequence"/>
</dbReference>
<accession>A0A3R7VW89</accession>
<dbReference type="EMBL" id="QXEN01000007">
    <property type="protein sequence ID" value="RRF87415.1"/>
    <property type="molecule type" value="Genomic_DNA"/>
</dbReference>
<dbReference type="AlphaFoldDB" id="A0A3R7VW89"/>
<evidence type="ECO:0000313" key="2">
    <source>
        <dbReference type="Proteomes" id="UP000283868"/>
    </source>
</evidence>
<name>A0A3R7VW89_PREIN</name>
<reference evidence="1 2" key="1">
    <citation type="submission" date="2018-08" db="EMBL/GenBank/DDBJ databases">
        <title>Comparative analysis of Prevotella intermedia strains.</title>
        <authorList>
            <person name="Moon J.-H."/>
            <person name="Lee J.-H."/>
        </authorList>
    </citation>
    <scope>NUCLEOTIDE SEQUENCE [LARGE SCALE GENOMIC DNA]</scope>
    <source>
        <strain evidence="1 2">ATCC 15033</strain>
    </source>
</reference>
<evidence type="ECO:0000313" key="1">
    <source>
        <dbReference type="EMBL" id="RRF87415.1"/>
    </source>
</evidence>
<comment type="caution">
    <text evidence="1">The sequence shown here is derived from an EMBL/GenBank/DDBJ whole genome shotgun (WGS) entry which is preliminary data.</text>
</comment>